<dbReference type="Proteomes" id="UP000619534">
    <property type="component" value="Unassembled WGS sequence"/>
</dbReference>
<dbReference type="InterPro" id="IPR002347">
    <property type="entry name" value="SDR_fam"/>
</dbReference>
<sequence>MNLENHAIVVTGANGGMGLSIVERLLEKGARVTACDIQTDKLEELDHDRLLVKGGNMLEEEQVEAIFREANDQFGKVDGLVNAAGIAQKATPIESVSLDEWRKLMDINTTMLFLTCREAAKYMKQNKHGSIVNIASISVVRPRPGLQSYIASKGAAESFSKALAIELAEHQVRVNTIHPGPCDTNMLGQFAADGTDVEQAKETVFKQSVPMGELLTPTDIAASVAFLLTDEAKMVTGAVLNVDGGRGL</sequence>
<dbReference type="CDD" id="cd05233">
    <property type="entry name" value="SDR_c"/>
    <property type="match status" value="1"/>
</dbReference>
<dbReference type="EMBL" id="BMCJ01000001">
    <property type="protein sequence ID" value="GGC76430.1"/>
    <property type="molecule type" value="Genomic_DNA"/>
</dbReference>
<protein>
    <submittedName>
        <fullName evidence="4">3-ketoacyl-ACP reductase</fullName>
    </submittedName>
</protein>
<evidence type="ECO:0000256" key="1">
    <source>
        <dbReference type="ARBA" id="ARBA00006484"/>
    </source>
</evidence>
<dbReference type="Gene3D" id="3.40.50.720">
    <property type="entry name" value="NAD(P)-binding Rossmann-like Domain"/>
    <property type="match status" value="1"/>
</dbReference>
<keyword evidence="5" id="KW-1185">Reference proteome</keyword>
<accession>A0ABQ1NP95</accession>
<comment type="caution">
    <text evidence="4">The sequence shown here is derived from an EMBL/GenBank/DDBJ whole genome shotgun (WGS) entry which is preliminary data.</text>
</comment>
<name>A0ABQ1NP95_9BACI</name>
<gene>
    <name evidence="4" type="primary">fabG</name>
    <name evidence="4" type="ORF">GCM10007216_03720</name>
</gene>
<dbReference type="PANTHER" id="PTHR43639">
    <property type="entry name" value="OXIDOREDUCTASE, SHORT-CHAIN DEHYDROGENASE/REDUCTASE FAMILY (AFU_ORTHOLOGUE AFUA_5G02870)"/>
    <property type="match status" value="1"/>
</dbReference>
<comment type="subunit">
    <text evidence="2">Homotetramer.</text>
</comment>
<comment type="similarity">
    <text evidence="1">Belongs to the short-chain dehydrogenases/reductases (SDR) family.</text>
</comment>
<dbReference type="RefSeq" id="WP_062444794.1">
    <property type="nucleotide sequence ID" value="NZ_BMCJ01000001.1"/>
</dbReference>
<dbReference type="PRINTS" id="PR00081">
    <property type="entry name" value="GDHRDH"/>
</dbReference>
<evidence type="ECO:0000313" key="5">
    <source>
        <dbReference type="Proteomes" id="UP000619534"/>
    </source>
</evidence>
<organism evidence="4 5">
    <name type="scientific">Thalassobacillus devorans</name>
    <dbReference type="NCBI Taxonomy" id="279813"/>
    <lineage>
        <taxon>Bacteria</taxon>
        <taxon>Bacillati</taxon>
        <taxon>Bacillota</taxon>
        <taxon>Bacilli</taxon>
        <taxon>Bacillales</taxon>
        <taxon>Bacillaceae</taxon>
        <taxon>Thalassobacillus</taxon>
    </lineage>
</organism>
<proteinExistence type="inferred from homology"/>
<dbReference type="SUPFAM" id="SSF51735">
    <property type="entry name" value="NAD(P)-binding Rossmann-fold domains"/>
    <property type="match status" value="1"/>
</dbReference>
<dbReference type="PANTHER" id="PTHR43639:SF1">
    <property type="entry name" value="SHORT-CHAIN DEHYDROGENASE_REDUCTASE FAMILY PROTEIN"/>
    <property type="match status" value="1"/>
</dbReference>
<dbReference type="NCBIfam" id="NF005559">
    <property type="entry name" value="PRK07231.1"/>
    <property type="match status" value="1"/>
</dbReference>
<evidence type="ECO:0000256" key="3">
    <source>
        <dbReference type="ARBA" id="ARBA00023002"/>
    </source>
</evidence>
<evidence type="ECO:0000313" key="4">
    <source>
        <dbReference type="EMBL" id="GGC76430.1"/>
    </source>
</evidence>
<dbReference type="InterPro" id="IPR036291">
    <property type="entry name" value="NAD(P)-bd_dom_sf"/>
</dbReference>
<dbReference type="Pfam" id="PF13561">
    <property type="entry name" value="adh_short_C2"/>
    <property type="match status" value="1"/>
</dbReference>
<keyword evidence="3" id="KW-0560">Oxidoreductase</keyword>
<reference evidence="5" key="1">
    <citation type="journal article" date="2019" name="Int. J. Syst. Evol. Microbiol.">
        <title>The Global Catalogue of Microorganisms (GCM) 10K type strain sequencing project: providing services to taxonomists for standard genome sequencing and annotation.</title>
        <authorList>
            <consortium name="The Broad Institute Genomics Platform"/>
            <consortium name="The Broad Institute Genome Sequencing Center for Infectious Disease"/>
            <person name="Wu L."/>
            <person name="Ma J."/>
        </authorList>
    </citation>
    <scope>NUCLEOTIDE SEQUENCE [LARGE SCALE GENOMIC DNA]</scope>
    <source>
        <strain evidence="5">CCM 7282</strain>
    </source>
</reference>
<evidence type="ECO:0000256" key="2">
    <source>
        <dbReference type="ARBA" id="ARBA00011881"/>
    </source>
</evidence>
<dbReference type="PRINTS" id="PR00080">
    <property type="entry name" value="SDRFAMILY"/>
</dbReference>